<comment type="caution">
    <text evidence="1">The sequence shown here is derived from an EMBL/GenBank/DDBJ whole genome shotgun (WGS) entry which is preliminary data.</text>
</comment>
<gene>
    <name evidence="1" type="ORF">DV515_00009585</name>
</gene>
<dbReference type="EMBL" id="QUSF01000031">
    <property type="protein sequence ID" value="RLV99664.1"/>
    <property type="molecule type" value="Genomic_DNA"/>
</dbReference>
<protein>
    <submittedName>
        <fullName evidence="1">Uncharacterized protein</fullName>
    </submittedName>
</protein>
<organism evidence="1 2">
    <name type="scientific">Chloebia gouldiae</name>
    <name type="common">Gouldian finch</name>
    <name type="synonym">Erythrura gouldiae</name>
    <dbReference type="NCBI Taxonomy" id="44316"/>
    <lineage>
        <taxon>Eukaryota</taxon>
        <taxon>Metazoa</taxon>
        <taxon>Chordata</taxon>
        <taxon>Craniata</taxon>
        <taxon>Vertebrata</taxon>
        <taxon>Euteleostomi</taxon>
        <taxon>Archelosauria</taxon>
        <taxon>Archosauria</taxon>
        <taxon>Dinosauria</taxon>
        <taxon>Saurischia</taxon>
        <taxon>Theropoda</taxon>
        <taxon>Coelurosauria</taxon>
        <taxon>Aves</taxon>
        <taxon>Neognathae</taxon>
        <taxon>Neoaves</taxon>
        <taxon>Telluraves</taxon>
        <taxon>Australaves</taxon>
        <taxon>Passeriformes</taxon>
        <taxon>Passeroidea</taxon>
        <taxon>Passeridae</taxon>
        <taxon>Chloebia</taxon>
    </lineage>
</organism>
<name>A0A3L8SBU8_CHLGU</name>
<sequence length="109" mass="11785">MAAPMAGQAGAVLRDLALRSARLRAEFPAGVRSCNKEFGGNIPVLVKGLERLEHAAKSQLAMNLGGVLIEHKPPKPVLKAHHSVSFTDEGLPYGVNVIKKYQSPTLLFW</sequence>
<dbReference type="Proteomes" id="UP000276834">
    <property type="component" value="Unassembled WGS sequence"/>
</dbReference>
<proteinExistence type="predicted"/>
<evidence type="ECO:0000313" key="2">
    <source>
        <dbReference type="Proteomes" id="UP000276834"/>
    </source>
</evidence>
<keyword evidence="2" id="KW-1185">Reference proteome</keyword>
<evidence type="ECO:0000313" key="1">
    <source>
        <dbReference type="EMBL" id="RLV99664.1"/>
    </source>
</evidence>
<dbReference type="AlphaFoldDB" id="A0A3L8SBU8"/>
<accession>A0A3L8SBU8</accession>
<reference evidence="1 2" key="1">
    <citation type="journal article" date="2018" name="Proc. R. Soc. B">
        <title>A non-coding region near Follistatin controls head colour polymorphism in the Gouldian finch.</title>
        <authorList>
            <person name="Toomey M.B."/>
            <person name="Marques C.I."/>
            <person name="Andrade P."/>
            <person name="Araujo P.M."/>
            <person name="Sabatino S."/>
            <person name="Gazda M.A."/>
            <person name="Afonso S."/>
            <person name="Lopes R.J."/>
            <person name="Corbo J.C."/>
            <person name="Carneiro M."/>
        </authorList>
    </citation>
    <scope>NUCLEOTIDE SEQUENCE [LARGE SCALE GENOMIC DNA]</scope>
    <source>
        <strain evidence="1">Red01</strain>
        <tissue evidence="1">Muscle</tissue>
    </source>
</reference>